<gene>
    <name evidence="2" type="ORF">BUPH_01810</name>
</gene>
<feature type="domain" description="AB hydrolase-1" evidence="1">
    <location>
        <begin position="189"/>
        <end position="439"/>
    </location>
</feature>
<accession>K0DH79</accession>
<dbReference type="SUPFAM" id="SSF53474">
    <property type="entry name" value="alpha/beta-Hydrolases"/>
    <property type="match status" value="1"/>
</dbReference>
<dbReference type="GO" id="GO:0046464">
    <property type="term" value="P:acylglycerol catabolic process"/>
    <property type="evidence" value="ECO:0007669"/>
    <property type="project" value="TreeGrafter"/>
</dbReference>
<proteinExistence type="predicted"/>
<sequence>MVGALLSRLLSTPSPPLWSLSRLCTRRCVLAAGVVESVATGRRADTRVRRVFDVRMPLPIRILSPTLSQTMPISFRRLSSLVTLSVAALFTLPNALAASPEAPEAGSGSPAQPAVAVSSAAASGTAEAAAPAATNANANANAGPAYGAELQGFTYPAPVGQYPFTSQGVALHMAYMDIKPAHANGRTAVLLHGKNFCAATWQGTIQRLSEAGYRVIAPDQIGFCKSSKPEHYQYSFQQLARNTHALLESLGVKEATIIGHSTGGMLAVRYALMYPRDTQQLVLVNPIGLEDWKAKGVPSLSVDDWYRRELKTSADGIRRYEQSTYYAGQWRADYEPWVQMLAGLYRGPGKQIVAWNSALLYDMIYTQPVVYEFGQLSMPTLLLIGQKDTTAIGKDAASPEVRAKIGHYPELGRAAAKAIPHATLVEFADLGHAPQMQDPEAFHKALLDGLAAVGANR</sequence>
<dbReference type="InterPro" id="IPR029058">
    <property type="entry name" value="AB_hydrolase_fold"/>
</dbReference>
<dbReference type="InterPro" id="IPR000073">
    <property type="entry name" value="AB_hydrolase_1"/>
</dbReference>
<dbReference type="STRING" id="1229205.BUPH_01810"/>
<dbReference type="HOGENOM" id="CLU_020336_2_0_4"/>
<dbReference type="EMBL" id="CP003863">
    <property type="protein sequence ID" value="AFT85381.1"/>
    <property type="molecule type" value="Genomic_DNA"/>
</dbReference>
<dbReference type="eggNOG" id="COG2267">
    <property type="taxonomic scope" value="Bacteria"/>
</dbReference>
<evidence type="ECO:0000313" key="2">
    <source>
        <dbReference type="EMBL" id="AFT85381.1"/>
    </source>
</evidence>
<evidence type="ECO:0000259" key="1">
    <source>
        <dbReference type="Pfam" id="PF00561"/>
    </source>
</evidence>
<keyword evidence="2" id="KW-0378">Hydrolase</keyword>
<reference evidence="2 3" key="1">
    <citation type="journal article" date="2012" name="J. Bacteriol.">
        <title>Complete Genome Sequence of Burkholderia phenoliruptrix BR3459a (CLA1), a Heat-Tolerant, Nitrogen-Fixing Symbiont of Mimosa flocculosa.</title>
        <authorList>
            <person name="de Oliveira Cunha C."/>
            <person name="Goda Zuleta L.F."/>
            <person name="Paula de Almeida L.G."/>
            <person name="Prioli Ciapina L."/>
            <person name="Lustrino Borges W."/>
            <person name="Pitard R.M."/>
            <person name="Baldani J.I."/>
            <person name="Straliotto R."/>
            <person name="de Faria S.M."/>
            <person name="Hungria M."/>
            <person name="Sousa Cavada B."/>
            <person name="Mercante F.M."/>
            <person name="Ribeiro de Vasconcelos A.T."/>
        </authorList>
    </citation>
    <scope>NUCLEOTIDE SEQUENCE [LARGE SCALE GENOMIC DNA]</scope>
    <source>
        <strain evidence="2 3">BR3459a</strain>
    </source>
</reference>
<dbReference type="InterPro" id="IPR050266">
    <property type="entry name" value="AB_hydrolase_sf"/>
</dbReference>
<dbReference type="AlphaFoldDB" id="K0DH79"/>
<dbReference type="GO" id="GO:0047372">
    <property type="term" value="F:monoacylglycerol lipase activity"/>
    <property type="evidence" value="ECO:0007669"/>
    <property type="project" value="TreeGrafter"/>
</dbReference>
<dbReference type="Proteomes" id="UP000010105">
    <property type="component" value="Chromosome 1"/>
</dbReference>
<evidence type="ECO:0000313" key="3">
    <source>
        <dbReference type="Proteomes" id="UP000010105"/>
    </source>
</evidence>
<dbReference type="KEGG" id="bpx:BUPH_01810"/>
<dbReference type="Gene3D" id="3.40.50.1820">
    <property type="entry name" value="alpha/beta hydrolase"/>
    <property type="match status" value="1"/>
</dbReference>
<organism evidence="2 3">
    <name type="scientific">Paraburkholderia phenoliruptrix BR3459a</name>
    <dbReference type="NCBI Taxonomy" id="1229205"/>
    <lineage>
        <taxon>Bacteria</taxon>
        <taxon>Pseudomonadati</taxon>
        <taxon>Pseudomonadota</taxon>
        <taxon>Betaproteobacteria</taxon>
        <taxon>Burkholderiales</taxon>
        <taxon>Burkholderiaceae</taxon>
        <taxon>Paraburkholderia</taxon>
    </lineage>
</organism>
<protein>
    <submittedName>
        <fullName evidence="2">Alpha/beta hydrolase fold protein</fullName>
    </submittedName>
</protein>
<dbReference type="PATRIC" id="fig|1229205.11.peg.1422"/>
<dbReference type="GO" id="GO:0016020">
    <property type="term" value="C:membrane"/>
    <property type="evidence" value="ECO:0007669"/>
    <property type="project" value="TreeGrafter"/>
</dbReference>
<dbReference type="PRINTS" id="PR00111">
    <property type="entry name" value="ABHYDROLASE"/>
</dbReference>
<dbReference type="PANTHER" id="PTHR43798">
    <property type="entry name" value="MONOACYLGLYCEROL LIPASE"/>
    <property type="match status" value="1"/>
</dbReference>
<dbReference type="Pfam" id="PF00561">
    <property type="entry name" value="Abhydrolase_1"/>
    <property type="match status" value="1"/>
</dbReference>
<name>K0DH79_9BURK</name>
<dbReference type="PANTHER" id="PTHR43798:SF33">
    <property type="entry name" value="HYDROLASE, PUTATIVE (AFU_ORTHOLOGUE AFUA_2G14860)-RELATED"/>
    <property type="match status" value="1"/>
</dbReference>